<dbReference type="Proteomes" id="UP001301958">
    <property type="component" value="Unassembled WGS sequence"/>
</dbReference>
<dbReference type="AlphaFoldDB" id="A0AAN7BXG0"/>
<sequence length="284" mass="31372">MEREKMQRRDNKHIPLEPIWIFSLQLCRDPRGEATRGGLGRSWTFGDTEPGTQEQVPLGGFEVRGRKVGRVHAWAVGDGRKGVTVPECSFVHTGATLLSLSMGSISLLSNLPHLLHISISTREVSGAEQLVLGSSHAVAMPALALVTVTARSARPELQKCLVVSTQENRTRDMGRKNQIESRLSNPCKLPQLWSHATREKGGSSYWYGTNAIPSDTTPNLSLHLEPPTRCEWCAANRGRDLAQHDRPPDTLDGLACTCVLAFDIPRRRLPIRNGSENPPHDNEI</sequence>
<dbReference type="EMBL" id="MU865293">
    <property type="protein sequence ID" value="KAK4231355.1"/>
    <property type="molecule type" value="Genomic_DNA"/>
</dbReference>
<accession>A0AAN7BXG0</accession>
<reference evidence="1" key="1">
    <citation type="journal article" date="2023" name="Mol. Phylogenet. Evol.">
        <title>Genome-scale phylogeny and comparative genomics of the fungal order Sordariales.</title>
        <authorList>
            <person name="Hensen N."/>
            <person name="Bonometti L."/>
            <person name="Westerberg I."/>
            <person name="Brannstrom I.O."/>
            <person name="Guillou S."/>
            <person name="Cros-Aarteil S."/>
            <person name="Calhoun S."/>
            <person name="Haridas S."/>
            <person name="Kuo A."/>
            <person name="Mondo S."/>
            <person name="Pangilinan J."/>
            <person name="Riley R."/>
            <person name="LaButti K."/>
            <person name="Andreopoulos B."/>
            <person name="Lipzen A."/>
            <person name="Chen C."/>
            <person name="Yan M."/>
            <person name="Daum C."/>
            <person name="Ng V."/>
            <person name="Clum A."/>
            <person name="Steindorff A."/>
            <person name="Ohm R.A."/>
            <person name="Martin F."/>
            <person name="Silar P."/>
            <person name="Natvig D.O."/>
            <person name="Lalanne C."/>
            <person name="Gautier V."/>
            <person name="Ament-Velasquez S.L."/>
            <person name="Kruys A."/>
            <person name="Hutchinson M.I."/>
            <person name="Powell A.J."/>
            <person name="Barry K."/>
            <person name="Miller A.N."/>
            <person name="Grigoriev I.V."/>
            <person name="Debuchy R."/>
            <person name="Gladieux P."/>
            <person name="Hiltunen Thoren M."/>
            <person name="Johannesson H."/>
        </authorList>
    </citation>
    <scope>NUCLEOTIDE SEQUENCE</scope>
    <source>
        <strain evidence="1">CBS 990.96</strain>
    </source>
</reference>
<evidence type="ECO:0000313" key="2">
    <source>
        <dbReference type="Proteomes" id="UP001301958"/>
    </source>
</evidence>
<gene>
    <name evidence="1" type="ORF">QBC38DRAFT_246551</name>
</gene>
<keyword evidence="2" id="KW-1185">Reference proteome</keyword>
<organism evidence="1 2">
    <name type="scientific">Podospora fimiseda</name>
    <dbReference type="NCBI Taxonomy" id="252190"/>
    <lineage>
        <taxon>Eukaryota</taxon>
        <taxon>Fungi</taxon>
        <taxon>Dikarya</taxon>
        <taxon>Ascomycota</taxon>
        <taxon>Pezizomycotina</taxon>
        <taxon>Sordariomycetes</taxon>
        <taxon>Sordariomycetidae</taxon>
        <taxon>Sordariales</taxon>
        <taxon>Podosporaceae</taxon>
        <taxon>Podospora</taxon>
    </lineage>
</organism>
<comment type="caution">
    <text evidence="1">The sequence shown here is derived from an EMBL/GenBank/DDBJ whole genome shotgun (WGS) entry which is preliminary data.</text>
</comment>
<reference evidence="1" key="2">
    <citation type="submission" date="2023-05" db="EMBL/GenBank/DDBJ databases">
        <authorList>
            <consortium name="Lawrence Berkeley National Laboratory"/>
            <person name="Steindorff A."/>
            <person name="Hensen N."/>
            <person name="Bonometti L."/>
            <person name="Westerberg I."/>
            <person name="Brannstrom I.O."/>
            <person name="Guillou S."/>
            <person name="Cros-Aarteil S."/>
            <person name="Calhoun S."/>
            <person name="Haridas S."/>
            <person name="Kuo A."/>
            <person name="Mondo S."/>
            <person name="Pangilinan J."/>
            <person name="Riley R."/>
            <person name="Labutti K."/>
            <person name="Andreopoulos B."/>
            <person name="Lipzen A."/>
            <person name="Chen C."/>
            <person name="Yanf M."/>
            <person name="Daum C."/>
            <person name="Ng V."/>
            <person name="Clum A."/>
            <person name="Ohm R."/>
            <person name="Martin F."/>
            <person name="Silar P."/>
            <person name="Natvig D."/>
            <person name="Lalanne C."/>
            <person name="Gautier V."/>
            <person name="Ament-Velasquez S.L."/>
            <person name="Kruys A."/>
            <person name="Hutchinson M.I."/>
            <person name="Powell A.J."/>
            <person name="Barry K."/>
            <person name="Miller A.N."/>
            <person name="Grigoriev I.V."/>
            <person name="Debuchy R."/>
            <person name="Gladieux P."/>
            <person name="Thoren M.H."/>
            <person name="Johannesson H."/>
        </authorList>
    </citation>
    <scope>NUCLEOTIDE SEQUENCE</scope>
    <source>
        <strain evidence="1">CBS 990.96</strain>
    </source>
</reference>
<proteinExistence type="predicted"/>
<protein>
    <submittedName>
        <fullName evidence="1">Uncharacterized protein</fullName>
    </submittedName>
</protein>
<name>A0AAN7BXG0_9PEZI</name>
<evidence type="ECO:0000313" key="1">
    <source>
        <dbReference type="EMBL" id="KAK4231355.1"/>
    </source>
</evidence>